<evidence type="ECO:0000313" key="1">
    <source>
        <dbReference type="EMBL" id="VEL39058.1"/>
    </source>
</evidence>
<dbReference type="Proteomes" id="UP000784294">
    <property type="component" value="Unassembled WGS sequence"/>
</dbReference>
<evidence type="ECO:0000313" key="2">
    <source>
        <dbReference type="Proteomes" id="UP000784294"/>
    </source>
</evidence>
<comment type="caution">
    <text evidence="1">The sequence shown here is derived from an EMBL/GenBank/DDBJ whole genome shotgun (WGS) entry which is preliminary data.</text>
</comment>
<proteinExistence type="predicted"/>
<protein>
    <submittedName>
        <fullName evidence="1">Uncharacterized protein</fullName>
    </submittedName>
</protein>
<keyword evidence="2" id="KW-1185">Reference proteome</keyword>
<name>A0A3S5BAZ3_9PLAT</name>
<dbReference type="AlphaFoldDB" id="A0A3S5BAZ3"/>
<gene>
    <name evidence="1" type="ORF">PXEA_LOCUS32498</name>
</gene>
<accession>A0A3S5BAZ3</accession>
<organism evidence="1 2">
    <name type="scientific">Protopolystoma xenopodis</name>
    <dbReference type="NCBI Taxonomy" id="117903"/>
    <lineage>
        <taxon>Eukaryota</taxon>
        <taxon>Metazoa</taxon>
        <taxon>Spiralia</taxon>
        <taxon>Lophotrochozoa</taxon>
        <taxon>Platyhelminthes</taxon>
        <taxon>Monogenea</taxon>
        <taxon>Polyopisthocotylea</taxon>
        <taxon>Polystomatidea</taxon>
        <taxon>Polystomatidae</taxon>
        <taxon>Protopolystoma</taxon>
    </lineage>
</organism>
<reference evidence="1" key="1">
    <citation type="submission" date="2018-11" db="EMBL/GenBank/DDBJ databases">
        <authorList>
            <consortium name="Pathogen Informatics"/>
        </authorList>
    </citation>
    <scope>NUCLEOTIDE SEQUENCE</scope>
</reference>
<sequence length="120" mass="13093">MISPNNSRATVIRRGLLVLSTCEALPLAFSHEINATERLKLHADLRVKRWLVVESVKGLQDSGTCASYHTTTQVLPGRIPPGLTEPGMLNKLSYPPVAPLGLQVTRRVAAHLVATPQNKH</sequence>
<dbReference type="EMBL" id="CAAALY010259952">
    <property type="protein sequence ID" value="VEL39058.1"/>
    <property type="molecule type" value="Genomic_DNA"/>
</dbReference>